<dbReference type="AlphaFoldDB" id="A0A9P8KQ32"/>
<evidence type="ECO:0000313" key="2">
    <source>
        <dbReference type="EMBL" id="KAH0521994.1"/>
    </source>
</evidence>
<proteinExistence type="predicted"/>
<dbReference type="InterPro" id="IPR029032">
    <property type="entry name" value="AhpD-like"/>
</dbReference>
<gene>
    <name evidence="2" type="ORF">TsFJ059_005915</name>
</gene>
<keyword evidence="3" id="KW-1185">Reference proteome</keyword>
<dbReference type="PANTHER" id="PTHR28180:SF2">
    <property type="entry name" value="PEROXISOMAL PROTEIN 2"/>
    <property type="match status" value="1"/>
</dbReference>
<dbReference type="EMBL" id="JAIMJC010000007">
    <property type="protein sequence ID" value="KAH0521994.1"/>
    <property type="molecule type" value="Genomic_DNA"/>
</dbReference>
<feature type="region of interest" description="Disordered" evidence="1">
    <location>
        <begin position="1"/>
        <end position="52"/>
    </location>
</feature>
<dbReference type="SUPFAM" id="SSF69118">
    <property type="entry name" value="AhpD-like"/>
    <property type="match status" value="1"/>
</dbReference>
<dbReference type="InterPro" id="IPR052999">
    <property type="entry name" value="PTS1_Protein"/>
</dbReference>
<sequence>MKQEAKLPLHQEQQKPDATKSSSSSPLPATTSSTLTAAGDKRRRRRNMSKLSPGLKTLINAPFARPGPCKVVKGAVVVGELFRGIAKEARGRGVGNRAWLAISAAATFTLNSPDALSILHGIAAAERGGSQTAQVRTAEFIREVGLKCISFNGIPRTINCLNAFHASLPRDITSKLTTEPSRTLKADNVEAVKARGRGLWDSIYAPFEDKLVDKLGTSHPDLPVVILNCHYGPLLSDPDGRRGVGRVMTSLVAVASLRAQTGVGPQVLSHVFGLRKAVDDGSFRDDLVVEDGGEEERENEEGVRWLAGDEGGEWMLKTVDRIVEGLGGNNFAAKL</sequence>
<dbReference type="Gene3D" id="1.20.1290.10">
    <property type="entry name" value="AhpD-like"/>
    <property type="match status" value="1"/>
</dbReference>
<name>A0A9P8KQ32_9HYPO</name>
<feature type="compositionally biased region" description="Low complexity" evidence="1">
    <location>
        <begin position="19"/>
        <end position="38"/>
    </location>
</feature>
<evidence type="ECO:0000313" key="3">
    <source>
        <dbReference type="Proteomes" id="UP000826573"/>
    </source>
</evidence>
<reference evidence="2 3" key="1">
    <citation type="submission" date="2021-08" db="EMBL/GenBank/DDBJ databases">
        <title>The highly contiguous genome resource for Trichoderma semiorbis FJ059, a fungal antagonistic to plant pathogens.</title>
        <authorList>
            <person name="Liu T."/>
        </authorList>
    </citation>
    <scope>NUCLEOTIDE SEQUENCE [LARGE SCALE GENOMIC DNA]</scope>
    <source>
        <strain evidence="2 3">FJ059</strain>
    </source>
</reference>
<comment type="caution">
    <text evidence="2">The sequence shown here is derived from an EMBL/GenBank/DDBJ whole genome shotgun (WGS) entry which is preliminary data.</text>
</comment>
<dbReference type="PANTHER" id="PTHR28180">
    <property type="entry name" value="CONSERVED MITOCHONDRIAL PROTEIN-RELATED"/>
    <property type="match status" value="1"/>
</dbReference>
<organism evidence="2 3">
    <name type="scientific">Trichoderma semiorbis</name>
    <dbReference type="NCBI Taxonomy" id="1491008"/>
    <lineage>
        <taxon>Eukaryota</taxon>
        <taxon>Fungi</taxon>
        <taxon>Dikarya</taxon>
        <taxon>Ascomycota</taxon>
        <taxon>Pezizomycotina</taxon>
        <taxon>Sordariomycetes</taxon>
        <taxon>Hypocreomycetidae</taxon>
        <taxon>Hypocreales</taxon>
        <taxon>Hypocreaceae</taxon>
        <taxon>Trichoderma</taxon>
    </lineage>
</organism>
<dbReference type="Proteomes" id="UP000826573">
    <property type="component" value="Unassembled WGS sequence"/>
</dbReference>
<protein>
    <submittedName>
        <fullName evidence="2">Uncharacterized protein</fullName>
    </submittedName>
</protein>
<evidence type="ECO:0000256" key="1">
    <source>
        <dbReference type="SAM" id="MobiDB-lite"/>
    </source>
</evidence>
<feature type="compositionally biased region" description="Basic and acidic residues" evidence="1">
    <location>
        <begin position="1"/>
        <end position="18"/>
    </location>
</feature>
<accession>A0A9P8KQ32</accession>